<dbReference type="Proteomes" id="UP000275925">
    <property type="component" value="Unassembled WGS sequence"/>
</dbReference>
<evidence type="ECO:0000313" key="3">
    <source>
        <dbReference type="EMBL" id="GBR76652.1"/>
    </source>
</evidence>
<organism evidence="3 4">
    <name type="scientific">Candidatus Termititenax persephonae</name>
    <dbReference type="NCBI Taxonomy" id="2218525"/>
    <lineage>
        <taxon>Bacteria</taxon>
        <taxon>Bacillati</taxon>
        <taxon>Candidatus Margulisiibacteriota</taxon>
        <taxon>Candidatus Termititenacia</taxon>
        <taxon>Candidatus Termititenacales</taxon>
        <taxon>Candidatus Termititenacaceae</taxon>
        <taxon>Candidatus Termititenax</taxon>
    </lineage>
</organism>
<dbReference type="EMBL" id="BGZO01000038">
    <property type="protein sequence ID" value="GBR76652.1"/>
    <property type="molecule type" value="Genomic_DNA"/>
</dbReference>
<feature type="coiled-coil region" evidence="1">
    <location>
        <begin position="82"/>
        <end position="131"/>
    </location>
</feature>
<gene>
    <name evidence="3" type="ORF">NO2_1169</name>
</gene>
<keyword evidence="1" id="KW-0175">Coiled coil</keyword>
<protein>
    <submittedName>
        <fullName evidence="3">Uncharacterized protein</fullName>
    </submittedName>
</protein>
<comment type="caution">
    <text evidence="3">The sequence shown here is derived from an EMBL/GenBank/DDBJ whole genome shotgun (WGS) entry which is preliminary data.</text>
</comment>
<dbReference type="AlphaFoldDB" id="A0A388THM4"/>
<accession>A0A388THM4</accession>
<evidence type="ECO:0000256" key="2">
    <source>
        <dbReference type="SAM" id="MobiDB-lite"/>
    </source>
</evidence>
<proteinExistence type="predicted"/>
<sequence>METMALLEVIKDYLADCPRSGWSKTKIIVEAPRLTELLEKLRLAIQTDSAAVKKVIVAPPLHPAPKNNVDPQSFGAEGEPLVRQARDAAKLLRRDSEEYADNVLNNLQIVINKMARTLQNGRERLQKYREDEVNAS</sequence>
<evidence type="ECO:0000313" key="4">
    <source>
        <dbReference type="Proteomes" id="UP000275925"/>
    </source>
</evidence>
<evidence type="ECO:0000256" key="1">
    <source>
        <dbReference type="SAM" id="Coils"/>
    </source>
</evidence>
<reference evidence="3 4" key="1">
    <citation type="journal article" date="2019" name="ISME J.">
        <title>Genome analyses of uncultured TG2/ZB3 bacteria in 'Margulisbacteria' specifically attached to ectosymbiotic spirochetes of protists in the termite gut.</title>
        <authorList>
            <person name="Utami Y.D."/>
            <person name="Kuwahara H."/>
            <person name="Igai K."/>
            <person name="Murakami T."/>
            <person name="Sugaya K."/>
            <person name="Morikawa T."/>
            <person name="Nagura Y."/>
            <person name="Yuki M."/>
            <person name="Deevong P."/>
            <person name="Inoue T."/>
            <person name="Kihara K."/>
            <person name="Lo N."/>
            <person name="Yamada A."/>
            <person name="Ohkuma M."/>
            <person name="Hongoh Y."/>
        </authorList>
    </citation>
    <scope>NUCLEOTIDE SEQUENCE [LARGE SCALE GENOMIC DNA]</scope>
    <source>
        <strain evidence="3">NkOx7-02</strain>
    </source>
</reference>
<feature type="region of interest" description="Disordered" evidence="2">
    <location>
        <begin position="60"/>
        <end position="80"/>
    </location>
</feature>
<keyword evidence="4" id="KW-1185">Reference proteome</keyword>
<name>A0A388THM4_9BACT</name>